<reference evidence="1 2" key="1">
    <citation type="submission" date="2021-06" db="EMBL/GenBank/DDBJ databases">
        <title>Actinoplanes lichenicola sp. nov., and Actinoplanes ovalisporus sp. nov., isolated from lichen in Thailand.</title>
        <authorList>
            <person name="Saeng-In P."/>
            <person name="Kanchanasin P."/>
            <person name="Yuki M."/>
            <person name="Kudo T."/>
            <person name="Ohkuma M."/>
            <person name="Phongsopitanun W."/>
            <person name="Tanasupawat S."/>
        </authorList>
    </citation>
    <scope>NUCLEOTIDE SEQUENCE [LARGE SCALE GENOMIC DNA]</scope>
    <source>
        <strain evidence="1 2">NBRC 110975</strain>
    </source>
</reference>
<protein>
    <submittedName>
        <fullName evidence="1">Uncharacterized protein</fullName>
    </submittedName>
</protein>
<evidence type="ECO:0000313" key="1">
    <source>
        <dbReference type="EMBL" id="MBU2662493.1"/>
    </source>
</evidence>
<dbReference type="RefSeq" id="WP_215784435.1">
    <property type="nucleotide sequence ID" value="NZ_JAHKKG010000001.1"/>
</dbReference>
<dbReference type="EMBL" id="JAHKKG010000001">
    <property type="protein sequence ID" value="MBU2662493.1"/>
    <property type="molecule type" value="Genomic_DNA"/>
</dbReference>
<organism evidence="1 2">
    <name type="scientific">Paractinoplanes bogorensis</name>
    <dbReference type="NCBI Taxonomy" id="1610840"/>
    <lineage>
        <taxon>Bacteria</taxon>
        <taxon>Bacillati</taxon>
        <taxon>Actinomycetota</taxon>
        <taxon>Actinomycetes</taxon>
        <taxon>Micromonosporales</taxon>
        <taxon>Micromonosporaceae</taxon>
        <taxon>Paractinoplanes</taxon>
    </lineage>
</organism>
<keyword evidence="2" id="KW-1185">Reference proteome</keyword>
<gene>
    <name evidence="1" type="ORF">KOI35_03125</name>
</gene>
<proteinExistence type="predicted"/>
<sequence length="95" mass="10540">MTPPQTPAAETIAAMTEGLPARAIGELTEHDTTVARRAFWLTTTPNGRVQHEFYGYAAAPGTLLAVTCMYDDPADLEWAQHVWRSIRHTGGTREW</sequence>
<evidence type="ECO:0000313" key="2">
    <source>
        <dbReference type="Proteomes" id="UP001519654"/>
    </source>
</evidence>
<accession>A0ABS5YIC2</accession>
<dbReference type="Proteomes" id="UP001519654">
    <property type="component" value="Unassembled WGS sequence"/>
</dbReference>
<name>A0ABS5YIC2_9ACTN</name>
<comment type="caution">
    <text evidence="1">The sequence shown here is derived from an EMBL/GenBank/DDBJ whole genome shotgun (WGS) entry which is preliminary data.</text>
</comment>